<dbReference type="RefSeq" id="WP_188991047.1">
    <property type="nucleotide sequence ID" value="NZ_BMHP01000001.1"/>
</dbReference>
<dbReference type="PANTHER" id="PTHR43280:SF29">
    <property type="entry name" value="ARAC-FAMILY TRANSCRIPTIONAL REGULATOR"/>
    <property type="match status" value="1"/>
</dbReference>
<keyword evidence="4" id="KW-0597">Phosphoprotein</keyword>
<protein>
    <submittedName>
        <fullName evidence="7">AraC family transcriptional regulator</fullName>
    </submittedName>
</protein>
<comment type="caution">
    <text evidence="7">The sequence shown here is derived from an EMBL/GenBank/DDBJ whole genome shotgun (WGS) entry which is preliminary data.</text>
</comment>
<evidence type="ECO:0000313" key="8">
    <source>
        <dbReference type="Proteomes" id="UP000612456"/>
    </source>
</evidence>
<dbReference type="EMBL" id="BMHP01000001">
    <property type="protein sequence ID" value="GGD60346.1"/>
    <property type="molecule type" value="Genomic_DNA"/>
</dbReference>
<dbReference type="PROSITE" id="PS50110">
    <property type="entry name" value="RESPONSE_REGULATORY"/>
    <property type="match status" value="1"/>
</dbReference>
<feature type="domain" description="HTH araC/xylS-type" evidence="5">
    <location>
        <begin position="418"/>
        <end position="515"/>
    </location>
</feature>
<sequence>MNIFVVDDEKAVRDYIVSLPEWEHLGCKIIGQAADGWEAYEALIEMKERIPDILISDIRMPVMDGIELSRRVLEKFPDMKVIFLTAYSEFNYAKQAVKLGVSDFITKPFHESELLDSVKWIKEHRLDRQNADLIRQEEWIQTLLNPDLSEQAKSAALGQPELLMKSAVFLSIEIDNVDFLDYTGKPFSKLTLREKIFEVMSFCPFPYWSALSQSGVYLILFTPLTLPQDETAHEAMDVARRILETSNESLGFSVSIGISDCLNSALELRRGLEEAKSCLDYRMLIGRKSIIAFPAMRSLKEQKRAQMEINHTELTEVLRKGEVELIPDYLNKMNRIFLLEGLNKKRIQEECMEMVTVTGKTLLAFGLQPNPEEMLAVRKSVLSFTILSDLMPFMQQFLEKAVSVIGSVKQKTSGNLIDHVTKFIELRYMDDITLQLLADELFINYSYLSRLIKKETGQNFRDLLWEYRVEMAKIKLSTTNLKHYEVAYAVGFKDPAHFSQLFKKLTGKSPGEYKS</sequence>
<dbReference type="AlphaFoldDB" id="A0A916YUI0"/>
<dbReference type="PROSITE" id="PS01124">
    <property type="entry name" value="HTH_ARAC_FAMILY_2"/>
    <property type="match status" value="1"/>
</dbReference>
<keyword evidence="2" id="KW-0238">DNA-binding</keyword>
<dbReference type="InterPro" id="IPR011006">
    <property type="entry name" value="CheY-like_superfamily"/>
</dbReference>
<accession>A0A916YUI0</accession>
<evidence type="ECO:0000259" key="5">
    <source>
        <dbReference type="PROSITE" id="PS01124"/>
    </source>
</evidence>
<dbReference type="InterPro" id="IPR009057">
    <property type="entry name" value="Homeodomain-like_sf"/>
</dbReference>
<evidence type="ECO:0000256" key="4">
    <source>
        <dbReference type="PROSITE-ProRule" id="PRU00169"/>
    </source>
</evidence>
<organism evidence="7 8">
    <name type="scientific">Paenibacillus nasutitermitis</name>
    <dbReference type="NCBI Taxonomy" id="1652958"/>
    <lineage>
        <taxon>Bacteria</taxon>
        <taxon>Bacillati</taxon>
        <taxon>Bacillota</taxon>
        <taxon>Bacilli</taxon>
        <taxon>Bacillales</taxon>
        <taxon>Paenibacillaceae</taxon>
        <taxon>Paenibacillus</taxon>
    </lineage>
</organism>
<gene>
    <name evidence="7" type="ORF">GCM10010911_17780</name>
</gene>
<evidence type="ECO:0000256" key="1">
    <source>
        <dbReference type="ARBA" id="ARBA00023015"/>
    </source>
</evidence>
<dbReference type="Gene3D" id="1.10.10.60">
    <property type="entry name" value="Homeodomain-like"/>
    <property type="match status" value="2"/>
</dbReference>
<dbReference type="PANTHER" id="PTHR43280">
    <property type="entry name" value="ARAC-FAMILY TRANSCRIPTIONAL REGULATOR"/>
    <property type="match status" value="1"/>
</dbReference>
<evidence type="ECO:0000256" key="3">
    <source>
        <dbReference type="ARBA" id="ARBA00023163"/>
    </source>
</evidence>
<dbReference type="Proteomes" id="UP000612456">
    <property type="component" value="Unassembled WGS sequence"/>
</dbReference>
<dbReference type="SUPFAM" id="SSF52172">
    <property type="entry name" value="CheY-like"/>
    <property type="match status" value="1"/>
</dbReference>
<feature type="modified residue" description="4-aspartylphosphate" evidence="4">
    <location>
        <position position="57"/>
    </location>
</feature>
<proteinExistence type="predicted"/>
<dbReference type="SUPFAM" id="SSF46689">
    <property type="entry name" value="Homeodomain-like"/>
    <property type="match status" value="1"/>
</dbReference>
<evidence type="ECO:0000259" key="6">
    <source>
        <dbReference type="PROSITE" id="PS50110"/>
    </source>
</evidence>
<dbReference type="InterPro" id="IPR018060">
    <property type="entry name" value="HTH_AraC"/>
</dbReference>
<dbReference type="Gene3D" id="3.40.50.2300">
    <property type="match status" value="1"/>
</dbReference>
<dbReference type="InterPro" id="IPR001789">
    <property type="entry name" value="Sig_transdc_resp-reg_receiver"/>
</dbReference>
<dbReference type="GO" id="GO:0000160">
    <property type="term" value="P:phosphorelay signal transduction system"/>
    <property type="evidence" value="ECO:0007669"/>
    <property type="project" value="InterPro"/>
</dbReference>
<evidence type="ECO:0000256" key="2">
    <source>
        <dbReference type="ARBA" id="ARBA00023125"/>
    </source>
</evidence>
<dbReference type="GO" id="GO:0043565">
    <property type="term" value="F:sequence-specific DNA binding"/>
    <property type="evidence" value="ECO:0007669"/>
    <property type="project" value="InterPro"/>
</dbReference>
<dbReference type="GO" id="GO:0003700">
    <property type="term" value="F:DNA-binding transcription factor activity"/>
    <property type="evidence" value="ECO:0007669"/>
    <property type="project" value="InterPro"/>
</dbReference>
<reference evidence="7" key="1">
    <citation type="journal article" date="2014" name="Int. J. Syst. Evol. Microbiol.">
        <title>Complete genome sequence of Corynebacterium casei LMG S-19264T (=DSM 44701T), isolated from a smear-ripened cheese.</title>
        <authorList>
            <consortium name="US DOE Joint Genome Institute (JGI-PGF)"/>
            <person name="Walter F."/>
            <person name="Albersmeier A."/>
            <person name="Kalinowski J."/>
            <person name="Ruckert C."/>
        </authorList>
    </citation>
    <scope>NUCLEOTIDE SEQUENCE</scope>
    <source>
        <strain evidence="7">CGMCC 1.15178</strain>
    </source>
</reference>
<dbReference type="CDD" id="cd17536">
    <property type="entry name" value="REC_YesN-like"/>
    <property type="match status" value="1"/>
</dbReference>
<name>A0A916YUI0_9BACL</name>
<keyword evidence="1" id="KW-0805">Transcription regulation</keyword>
<feature type="domain" description="Response regulatory" evidence="6">
    <location>
        <begin position="2"/>
        <end position="122"/>
    </location>
</feature>
<evidence type="ECO:0000313" key="7">
    <source>
        <dbReference type="EMBL" id="GGD60346.1"/>
    </source>
</evidence>
<keyword evidence="8" id="KW-1185">Reference proteome</keyword>
<dbReference type="Pfam" id="PF12833">
    <property type="entry name" value="HTH_18"/>
    <property type="match status" value="1"/>
</dbReference>
<dbReference type="SMART" id="SM00448">
    <property type="entry name" value="REC"/>
    <property type="match status" value="1"/>
</dbReference>
<reference evidence="7" key="2">
    <citation type="submission" date="2020-09" db="EMBL/GenBank/DDBJ databases">
        <authorList>
            <person name="Sun Q."/>
            <person name="Zhou Y."/>
        </authorList>
    </citation>
    <scope>NUCLEOTIDE SEQUENCE</scope>
    <source>
        <strain evidence="7">CGMCC 1.15178</strain>
    </source>
</reference>
<dbReference type="Pfam" id="PF00072">
    <property type="entry name" value="Response_reg"/>
    <property type="match status" value="1"/>
</dbReference>
<dbReference type="SMART" id="SM00342">
    <property type="entry name" value="HTH_ARAC"/>
    <property type="match status" value="1"/>
</dbReference>
<keyword evidence="3" id="KW-0804">Transcription</keyword>